<reference evidence="1 2" key="1">
    <citation type="submission" date="2024-02" db="EMBL/GenBank/DDBJ databases">
        <authorList>
            <person name="Chen Y."/>
            <person name="Shah S."/>
            <person name="Dougan E. K."/>
            <person name="Thang M."/>
            <person name="Chan C."/>
        </authorList>
    </citation>
    <scope>NUCLEOTIDE SEQUENCE [LARGE SCALE GENOMIC DNA]</scope>
</reference>
<evidence type="ECO:0000313" key="2">
    <source>
        <dbReference type="Proteomes" id="UP001642484"/>
    </source>
</evidence>
<comment type="caution">
    <text evidence="1">The sequence shown here is derived from an EMBL/GenBank/DDBJ whole genome shotgun (WGS) entry which is preliminary data.</text>
</comment>
<dbReference type="InterPro" id="IPR036457">
    <property type="entry name" value="PPM-type-like_dom_sf"/>
</dbReference>
<organism evidence="1 2">
    <name type="scientific">Durusdinium trenchii</name>
    <dbReference type="NCBI Taxonomy" id="1381693"/>
    <lineage>
        <taxon>Eukaryota</taxon>
        <taxon>Sar</taxon>
        <taxon>Alveolata</taxon>
        <taxon>Dinophyceae</taxon>
        <taxon>Suessiales</taxon>
        <taxon>Symbiodiniaceae</taxon>
        <taxon>Durusdinium</taxon>
    </lineage>
</organism>
<dbReference type="Proteomes" id="UP001642484">
    <property type="component" value="Unassembled WGS sequence"/>
</dbReference>
<accession>A0ABP0MSQ0</accession>
<dbReference type="Gene3D" id="3.60.40.10">
    <property type="entry name" value="PPM-type phosphatase domain"/>
    <property type="match status" value="1"/>
</dbReference>
<proteinExistence type="predicted"/>
<dbReference type="SUPFAM" id="SSF81606">
    <property type="entry name" value="PP2C-like"/>
    <property type="match status" value="1"/>
</dbReference>
<keyword evidence="2" id="KW-1185">Reference proteome</keyword>
<name>A0ABP0MSQ0_9DINO</name>
<dbReference type="EMBL" id="CAXAMN010019557">
    <property type="protein sequence ID" value="CAK9054522.1"/>
    <property type="molecule type" value="Genomic_DNA"/>
</dbReference>
<gene>
    <name evidence="1" type="ORF">CCMP2556_LOCUS27250</name>
</gene>
<evidence type="ECO:0000313" key="1">
    <source>
        <dbReference type="EMBL" id="CAK9054522.1"/>
    </source>
</evidence>
<sequence length="336" mass="34793">MVAIPSLVTGAFCTLQADPKIKAPIRHVLIRDLSKVAAATKQPWPLKDPTALLLAFDGDPGAAEHCAKHLHARLLRRLKSGEDPKALSAALSSAVLDLDADLRDQRPGAPGCSGVAALFVGHQLFVVVAGSCVGTLWGKGLVAAATASKSGSEIGKDGVLRRCSQETPEQKRAKSLMRLRARTPVQQIGGSVALPGGKRPGSQAVAAAGAAAVKAQAAAAAGGKAAEKLRLEDLLSEVIELQPGDHSLLILGTAGLFASGFTPQDIGAIAEACVPDAAKASQVLSEQAKDRLKEASKGEANWVQQEKAKASEVATVAAIFCWEGEELPEAKKPRLE</sequence>
<protein>
    <submittedName>
        <fullName evidence="1">Uncharacterized protein</fullName>
    </submittedName>
</protein>